<evidence type="ECO:0000256" key="1">
    <source>
        <dbReference type="ARBA" id="ARBA00023186"/>
    </source>
</evidence>
<dbReference type="EMBL" id="DMDD01000143">
    <property type="protein sequence ID" value="HAF72558.1"/>
    <property type="molecule type" value="Genomic_DNA"/>
</dbReference>
<dbReference type="SUPFAM" id="SSF46565">
    <property type="entry name" value="Chaperone J-domain"/>
    <property type="match status" value="1"/>
</dbReference>
<dbReference type="InterPro" id="IPR001623">
    <property type="entry name" value="DnaJ_domain"/>
</dbReference>
<dbReference type="Gene3D" id="1.10.287.110">
    <property type="entry name" value="DnaJ domain"/>
    <property type="match status" value="1"/>
</dbReference>
<dbReference type="Pfam" id="PF00226">
    <property type="entry name" value="DnaJ"/>
    <property type="match status" value="1"/>
</dbReference>
<comment type="caution">
    <text evidence="3">The sequence shown here is derived from an EMBL/GenBank/DDBJ whole genome shotgun (WGS) entry which is preliminary data.</text>
</comment>
<feature type="non-terminal residue" evidence="3">
    <location>
        <position position="88"/>
    </location>
</feature>
<dbReference type="AlphaFoldDB" id="A0A3B9QUD5"/>
<accession>A0A3B9QUD5</accession>
<dbReference type="PROSITE" id="PS50076">
    <property type="entry name" value="DNAJ_2"/>
    <property type="match status" value="1"/>
</dbReference>
<gene>
    <name evidence="3" type="ORF">DCL06_06430</name>
</gene>
<organism evidence="3 4">
    <name type="scientific">Corynebacterium variabile</name>
    <dbReference type="NCBI Taxonomy" id="1727"/>
    <lineage>
        <taxon>Bacteria</taxon>
        <taxon>Bacillati</taxon>
        <taxon>Actinomycetota</taxon>
        <taxon>Actinomycetes</taxon>
        <taxon>Mycobacteriales</taxon>
        <taxon>Corynebacteriaceae</taxon>
        <taxon>Corynebacterium</taxon>
    </lineage>
</organism>
<dbReference type="Proteomes" id="UP000260925">
    <property type="component" value="Unassembled WGS sequence"/>
</dbReference>
<dbReference type="InterPro" id="IPR036869">
    <property type="entry name" value="J_dom_sf"/>
</dbReference>
<dbReference type="InterPro" id="IPR051938">
    <property type="entry name" value="Apopto_cytoskel_mod"/>
</dbReference>
<dbReference type="PRINTS" id="PR00625">
    <property type="entry name" value="JDOMAIN"/>
</dbReference>
<dbReference type="PANTHER" id="PTHR44145:SF3">
    <property type="entry name" value="DNAJ HOMOLOG SUBFAMILY A MEMBER 3, MITOCHONDRIAL"/>
    <property type="match status" value="1"/>
</dbReference>
<sequence length="88" mass="9521">MAQKEWIDKDYYGVLGVSSSASADEIKKAYRKIARDNHPDAHPGDAVAEEKFKSASEAYSVIGDKDKRAEYDELKSMAASGMGGMGGM</sequence>
<evidence type="ECO:0000313" key="3">
    <source>
        <dbReference type="EMBL" id="HAF72558.1"/>
    </source>
</evidence>
<proteinExistence type="predicted"/>
<evidence type="ECO:0000313" key="4">
    <source>
        <dbReference type="Proteomes" id="UP000260925"/>
    </source>
</evidence>
<protein>
    <submittedName>
        <fullName evidence="3">Molecular chaperone DnaJ</fullName>
    </submittedName>
</protein>
<feature type="domain" description="J" evidence="2">
    <location>
        <begin position="10"/>
        <end position="75"/>
    </location>
</feature>
<evidence type="ECO:0000259" key="2">
    <source>
        <dbReference type="PROSITE" id="PS50076"/>
    </source>
</evidence>
<dbReference type="SMART" id="SM00271">
    <property type="entry name" value="DnaJ"/>
    <property type="match status" value="1"/>
</dbReference>
<name>A0A3B9QUD5_9CORY</name>
<reference evidence="3 4" key="1">
    <citation type="journal article" date="2018" name="Nat. Biotechnol.">
        <title>A standardized bacterial taxonomy based on genome phylogeny substantially revises the tree of life.</title>
        <authorList>
            <person name="Parks D.H."/>
            <person name="Chuvochina M."/>
            <person name="Waite D.W."/>
            <person name="Rinke C."/>
            <person name="Skarshewski A."/>
            <person name="Chaumeil P.A."/>
            <person name="Hugenholtz P."/>
        </authorList>
    </citation>
    <scope>NUCLEOTIDE SEQUENCE [LARGE SCALE GENOMIC DNA]</scope>
    <source>
        <strain evidence="3">UBA9851</strain>
    </source>
</reference>
<dbReference type="CDD" id="cd06257">
    <property type="entry name" value="DnaJ"/>
    <property type="match status" value="1"/>
</dbReference>
<keyword evidence="1" id="KW-0143">Chaperone</keyword>
<dbReference type="PANTHER" id="PTHR44145">
    <property type="entry name" value="DNAJ HOMOLOG SUBFAMILY A MEMBER 3, MITOCHONDRIAL"/>
    <property type="match status" value="1"/>
</dbReference>